<dbReference type="PANTHER" id="PTHR47331:SF4">
    <property type="entry name" value="PEPTIDASE S1 DOMAIN-CONTAINING PROTEIN"/>
    <property type="match status" value="1"/>
</dbReference>
<dbReference type="InterPro" id="IPR008042">
    <property type="entry name" value="Retrotrans_Pao"/>
</dbReference>
<dbReference type="Gene3D" id="3.30.420.10">
    <property type="entry name" value="Ribonuclease H-like superfamily/Ribonuclease H"/>
    <property type="match status" value="1"/>
</dbReference>
<protein>
    <recommendedName>
        <fullName evidence="1">Integrase catalytic domain-containing protein</fullName>
    </recommendedName>
</protein>
<dbReference type="Proteomes" id="UP000479190">
    <property type="component" value="Unassembled WGS sequence"/>
</dbReference>
<reference evidence="2 3" key="1">
    <citation type="submission" date="2020-02" db="EMBL/GenBank/DDBJ databases">
        <authorList>
            <person name="Ferguson B K."/>
        </authorList>
    </citation>
    <scope>NUCLEOTIDE SEQUENCE [LARGE SCALE GENOMIC DNA]</scope>
</reference>
<keyword evidence="3" id="KW-1185">Reference proteome</keyword>
<dbReference type="InterPro" id="IPR040676">
    <property type="entry name" value="DUF5641"/>
</dbReference>
<dbReference type="Pfam" id="PF18701">
    <property type="entry name" value="DUF5641"/>
    <property type="match status" value="1"/>
</dbReference>
<feature type="domain" description="Integrase catalytic" evidence="1">
    <location>
        <begin position="604"/>
        <end position="801"/>
    </location>
</feature>
<gene>
    <name evidence="2" type="ORF">TBRA_LOCUS1802</name>
</gene>
<organism evidence="2 3">
    <name type="scientific">Trichogramma brassicae</name>
    <dbReference type="NCBI Taxonomy" id="86971"/>
    <lineage>
        <taxon>Eukaryota</taxon>
        <taxon>Metazoa</taxon>
        <taxon>Ecdysozoa</taxon>
        <taxon>Arthropoda</taxon>
        <taxon>Hexapoda</taxon>
        <taxon>Insecta</taxon>
        <taxon>Pterygota</taxon>
        <taxon>Neoptera</taxon>
        <taxon>Endopterygota</taxon>
        <taxon>Hymenoptera</taxon>
        <taxon>Apocrita</taxon>
        <taxon>Proctotrupomorpha</taxon>
        <taxon>Chalcidoidea</taxon>
        <taxon>Trichogrammatidae</taxon>
        <taxon>Trichogramma</taxon>
    </lineage>
</organism>
<dbReference type="GO" id="GO:0071897">
    <property type="term" value="P:DNA biosynthetic process"/>
    <property type="evidence" value="ECO:0007669"/>
    <property type="project" value="UniProtKB-ARBA"/>
</dbReference>
<dbReference type="InterPro" id="IPR001584">
    <property type="entry name" value="Integrase_cat-core"/>
</dbReference>
<dbReference type="SUPFAM" id="SSF53098">
    <property type="entry name" value="Ribonuclease H-like"/>
    <property type="match status" value="1"/>
</dbReference>
<evidence type="ECO:0000313" key="2">
    <source>
        <dbReference type="EMBL" id="CAB0029776.1"/>
    </source>
</evidence>
<dbReference type="GO" id="GO:0003676">
    <property type="term" value="F:nucleic acid binding"/>
    <property type="evidence" value="ECO:0007669"/>
    <property type="project" value="InterPro"/>
</dbReference>
<dbReference type="PROSITE" id="PS50994">
    <property type="entry name" value="INTEGRASE"/>
    <property type="match status" value="1"/>
</dbReference>
<proteinExistence type="predicted"/>
<evidence type="ECO:0000259" key="1">
    <source>
        <dbReference type="PROSITE" id="PS50994"/>
    </source>
</evidence>
<evidence type="ECO:0000313" key="3">
    <source>
        <dbReference type="Proteomes" id="UP000479190"/>
    </source>
</evidence>
<accession>A0A6H5HZG8</accession>
<dbReference type="PANTHER" id="PTHR47331">
    <property type="entry name" value="PHD-TYPE DOMAIN-CONTAINING PROTEIN"/>
    <property type="match status" value="1"/>
</dbReference>
<dbReference type="AlphaFoldDB" id="A0A6H5HZG8"/>
<dbReference type="SUPFAM" id="SSF56672">
    <property type="entry name" value="DNA/RNA polymerases"/>
    <property type="match status" value="1"/>
</dbReference>
<dbReference type="OrthoDB" id="7550652at2759"/>
<dbReference type="EMBL" id="CADCXV010000347">
    <property type="protein sequence ID" value="CAB0029776.1"/>
    <property type="molecule type" value="Genomic_DNA"/>
</dbReference>
<dbReference type="InterPro" id="IPR036397">
    <property type="entry name" value="RNaseH_sf"/>
</dbReference>
<name>A0A6H5HZG8_9HYME</name>
<dbReference type="GO" id="GO:0015074">
    <property type="term" value="P:DNA integration"/>
    <property type="evidence" value="ECO:0007669"/>
    <property type="project" value="InterPro"/>
</dbReference>
<dbReference type="Pfam" id="PF05380">
    <property type="entry name" value="Peptidase_A17"/>
    <property type="match status" value="1"/>
</dbReference>
<dbReference type="InterPro" id="IPR012337">
    <property type="entry name" value="RNaseH-like_sf"/>
</dbReference>
<dbReference type="GO" id="GO:0042575">
    <property type="term" value="C:DNA polymerase complex"/>
    <property type="evidence" value="ECO:0007669"/>
    <property type="project" value="UniProtKB-ARBA"/>
</dbReference>
<dbReference type="InterPro" id="IPR043502">
    <property type="entry name" value="DNA/RNA_pol_sf"/>
</dbReference>
<sequence>MFRQFDVQETDLRYQHILWRADPSQPMQDFCLTTVTYGTAAAPFLAIRTMLQLAHEGESKSPEAAQIIRQQTYVDDAFAGADSIEKALVIKQQLIELLKSAQLELGKWSANSDVILDKNDDSTKRAIAMHGDESVSTLGVRWQPRSDGFHFAASLSPAKENYTKRGVLSETARLFDPLGWLAPVIVVAKILLQDLWLHGVDWDTPLPRELSARWLAFRNALPLINTIKVPRWISLMGDTRWHLHGFADASQRAYGAVLYAVIPDTSAIILTAKSKVAPTKVESLPRLELCGALLLARLTRHLLDGLTHQPYSVTLWSDSQVTLAWLQGHPSKWPTFVANRVSQIRTLVPQAQWMHVASADNPADIASRGTSPLQLAEANLWWKGPHWLPYKKNWPKSSLQAQPNVESLRAHATATTASRAQDNESFITVLSKYSDYEKLLRIIAWIYRWRANSKVKRETRATGLATVSELNAARIAIFHVMQEDKFKTELDCVQRNRRLPTKSSLLRLVPFMDTSGLLRVGGRLQNSILEYNERHPVILPGNSPLTRCYLEHVHRITLHGGIQLMRSHLARSVWITNGLRVLQGVYHRCVTCTRYQARPGQQRMAPLPEDCVTPTRIFEVSGVDFAGPFALQLSKGPGSKRMKGYVCIFVCMLTKAVYIEVVTGLTVDDFLAAYSRFTGRRGVCRIIYSDNATTFKAASKELTRLLQEALQMKGGIVDAMAAQGTEWKFIPPRAPHHGGVWESAVRSFKFHLKRVVGNSHLTYEEMSTLAVKIEACLNSRPMCALSSSATDEPEPTRGHLLAGTPLLSAPEPTTVEPKLVNVHRRWQLITNMRNSFWNRWRKEVLNQYHQLTKWQNIEPNLKVNDIVLLADDLCPPAIWPLARISKVHPGKDGLVRVVTVSTARGDYVRSIAKVIKLPVEKTNEEEDDQQPCDTVMIQN</sequence>